<name>A0A7C3SIL1_9BACT</name>
<dbReference type="InterPro" id="IPR036968">
    <property type="entry name" value="Enolpyruvate_Tfrase_sf"/>
</dbReference>
<evidence type="ECO:0000256" key="6">
    <source>
        <dbReference type="ARBA" id="ARBA00044633"/>
    </source>
</evidence>
<dbReference type="GO" id="GO:0005737">
    <property type="term" value="C:cytoplasm"/>
    <property type="evidence" value="ECO:0007669"/>
    <property type="project" value="UniProtKB-SubCell"/>
</dbReference>
<dbReference type="GO" id="GO:0009423">
    <property type="term" value="P:chorismate biosynthetic process"/>
    <property type="evidence" value="ECO:0007669"/>
    <property type="project" value="UniProtKB-UniRule"/>
</dbReference>
<accession>A0A7C3SIL1</accession>
<dbReference type="PANTHER" id="PTHR21090">
    <property type="entry name" value="AROM/DEHYDROQUINATE SYNTHASE"/>
    <property type="match status" value="1"/>
</dbReference>
<keyword evidence="7" id="KW-0963">Cytoplasm</keyword>
<comment type="pathway">
    <text evidence="1 7">Metabolic intermediate biosynthesis; chorismate biosynthesis; chorismate from D-erythrose 4-phosphate and phosphoenolpyruvate: step 6/7.</text>
</comment>
<feature type="binding site" evidence="7">
    <location>
        <position position="92"/>
    </location>
    <ligand>
        <name>phosphoenolpyruvate</name>
        <dbReference type="ChEBI" id="CHEBI:58702"/>
    </ligand>
</feature>
<keyword evidence="3 7" id="KW-0028">Amino-acid biosynthesis</keyword>
<feature type="binding site" evidence="7">
    <location>
        <position position="165"/>
    </location>
    <ligand>
        <name>3-phosphoshikimate</name>
        <dbReference type="ChEBI" id="CHEBI:145989"/>
    </ligand>
</feature>
<dbReference type="PROSITE" id="PS00104">
    <property type="entry name" value="EPSP_SYNTHASE_1"/>
    <property type="match status" value="1"/>
</dbReference>
<dbReference type="EC" id="2.5.1.19" evidence="7"/>
<feature type="binding site" evidence="7">
    <location>
        <position position="335"/>
    </location>
    <ligand>
        <name>3-phosphoshikimate</name>
        <dbReference type="ChEBI" id="CHEBI:145989"/>
    </ligand>
</feature>
<feature type="binding site" evidence="7">
    <location>
        <position position="167"/>
    </location>
    <ligand>
        <name>phosphoenolpyruvate</name>
        <dbReference type="ChEBI" id="CHEBI:58702"/>
    </ligand>
</feature>
<keyword evidence="5 7" id="KW-0057">Aromatic amino acid biosynthesis</keyword>
<dbReference type="InterPro" id="IPR013792">
    <property type="entry name" value="RNA3'P_cycl/enolpyr_Trfase_a/b"/>
</dbReference>
<feature type="binding site" evidence="7">
    <location>
        <position position="339"/>
    </location>
    <ligand>
        <name>phosphoenolpyruvate</name>
        <dbReference type="ChEBI" id="CHEBI:58702"/>
    </ligand>
</feature>
<evidence type="ECO:0000259" key="8">
    <source>
        <dbReference type="Pfam" id="PF00275"/>
    </source>
</evidence>
<comment type="caution">
    <text evidence="9">The sequence shown here is derived from an EMBL/GenBank/DDBJ whole genome shotgun (WGS) entry which is preliminary data.</text>
</comment>
<dbReference type="AlphaFoldDB" id="A0A7C3SIL1"/>
<dbReference type="Gene3D" id="3.65.10.10">
    <property type="entry name" value="Enolpyruvate transferase domain"/>
    <property type="match status" value="2"/>
</dbReference>
<feature type="binding site" evidence="7">
    <location>
        <position position="22"/>
    </location>
    <ligand>
        <name>3-phosphoshikimate</name>
        <dbReference type="ChEBI" id="CHEBI:145989"/>
    </ligand>
</feature>
<feature type="binding site" evidence="7">
    <location>
        <position position="120"/>
    </location>
    <ligand>
        <name>phosphoenolpyruvate</name>
        <dbReference type="ChEBI" id="CHEBI:58702"/>
    </ligand>
</feature>
<gene>
    <name evidence="7 9" type="primary">aroA</name>
    <name evidence="9" type="ORF">ENV62_04185</name>
</gene>
<feature type="active site" description="Proton acceptor" evidence="7">
    <location>
        <position position="308"/>
    </location>
</feature>
<dbReference type="GO" id="GO:0003866">
    <property type="term" value="F:3-phosphoshikimate 1-carboxyvinyltransferase activity"/>
    <property type="evidence" value="ECO:0007669"/>
    <property type="project" value="UniProtKB-UniRule"/>
</dbReference>
<dbReference type="Pfam" id="PF00275">
    <property type="entry name" value="EPSP_synthase"/>
    <property type="match status" value="1"/>
</dbReference>
<dbReference type="PIRSF" id="PIRSF000505">
    <property type="entry name" value="EPSPS"/>
    <property type="match status" value="1"/>
</dbReference>
<feature type="domain" description="Enolpyruvate transferase" evidence="8">
    <location>
        <begin position="9"/>
        <end position="413"/>
    </location>
</feature>
<evidence type="ECO:0000256" key="3">
    <source>
        <dbReference type="ARBA" id="ARBA00022605"/>
    </source>
</evidence>
<comment type="subcellular location">
    <subcellularLocation>
        <location evidence="7">Cytoplasm</location>
    </subcellularLocation>
</comment>
<evidence type="ECO:0000256" key="4">
    <source>
        <dbReference type="ARBA" id="ARBA00022679"/>
    </source>
</evidence>
<feature type="binding site" evidence="7">
    <location>
        <position position="308"/>
    </location>
    <ligand>
        <name>3-phosphoshikimate</name>
        <dbReference type="ChEBI" id="CHEBI:145989"/>
    </ligand>
</feature>
<feature type="binding site" evidence="7">
    <location>
        <position position="380"/>
    </location>
    <ligand>
        <name>phosphoenolpyruvate</name>
        <dbReference type="ChEBI" id="CHEBI:58702"/>
    </ligand>
</feature>
<comment type="catalytic activity">
    <reaction evidence="6">
        <text>3-phosphoshikimate + phosphoenolpyruvate = 5-O-(1-carboxyvinyl)-3-phosphoshikimate + phosphate</text>
        <dbReference type="Rhea" id="RHEA:21256"/>
        <dbReference type="ChEBI" id="CHEBI:43474"/>
        <dbReference type="ChEBI" id="CHEBI:57701"/>
        <dbReference type="ChEBI" id="CHEBI:58702"/>
        <dbReference type="ChEBI" id="CHEBI:145989"/>
        <dbReference type="EC" id="2.5.1.19"/>
    </reaction>
    <physiologicalReaction direction="left-to-right" evidence="6">
        <dbReference type="Rhea" id="RHEA:21257"/>
    </physiologicalReaction>
</comment>
<feature type="binding site" evidence="7">
    <location>
        <position position="26"/>
    </location>
    <ligand>
        <name>3-phosphoshikimate</name>
        <dbReference type="ChEBI" id="CHEBI:145989"/>
    </ligand>
</feature>
<evidence type="ECO:0000256" key="5">
    <source>
        <dbReference type="ARBA" id="ARBA00023141"/>
    </source>
</evidence>
<dbReference type="PANTHER" id="PTHR21090:SF5">
    <property type="entry name" value="PENTAFUNCTIONAL AROM POLYPEPTIDE"/>
    <property type="match status" value="1"/>
</dbReference>
<keyword evidence="4 7" id="KW-0808">Transferase</keyword>
<sequence>MSKEIVPLEYIDATLTLPGSKSYTHRALIAAALADGESLLKNALKAEDTELTAQALGKLGAVIHWQDSTVSVQGTAGQPAPAGEPLHLGNSGTSMRFLTAVATLGQGEYHLTGTPRLCQRPMGELLTALNQLGSKVDSVRGNGCPPVIVRGGIAGGRARLSGEVSSQYLSALLLIAPLTPLGVEIEVTGELVSRPYVDLTLDVQAAFGISHYRRGYRYFQVPGGQKYQNRVYEIDADASSASYFWAAAALTGGRVTVTNLNMETSQGDVDFVSVLARMGCRLHPSPAGLTVEGGPLRGIQIDMSSMPDMVPTLAVVAAFAQGETLITGVRHLRHKESDRLAAVAAELAKMGVQVQEMEDGLKITGGSPHGAVIETYNDHRIAMSFAVAGLKIPGVVIKDPECVSKSFPEFWEFLEQLRSRV</sequence>
<protein>
    <recommendedName>
        <fullName evidence="7">3-phosphoshikimate 1-carboxyvinyltransferase</fullName>
        <ecNumber evidence="7">2.5.1.19</ecNumber>
    </recommendedName>
    <alternativeName>
        <fullName evidence="7">5-enolpyruvylshikimate-3-phosphate synthase</fullName>
        <shortName evidence="7">EPSP synthase</shortName>
        <shortName evidence="7">EPSPS</shortName>
    </alternativeName>
</protein>
<comment type="caution">
    <text evidence="7">Lacks conserved residue(s) required for the propagation of feature annotation.</text>
</comment>
<evidence type="ECO:0000256" key="2">
    <source>
        <dbReference type="ARBA" id="ARBA00009948"/>
    </source>
</evidence>
<dbReference type="HAMAP" id="MF_00210">
    <property type="entry name" value="EPSP_synth"/>
    <property type="match status" value="1"/>
</dbReference>
<evidence type="ECO:0000256" key="1">
    <source>
        <dbReference type="ARBA" id="ARBA00004811"/>
    </source>
</evidence>
<feature type="binding site" evidence="7">
    <location>
        <position position="21"/>
    </location>
    <ligand>
        <name>phosphoenolpyruvate</name>
        <dbReference type="ChEBI" id="CHEBI:58702"/>
    </ligand>
</feature>
<feature type="binding site" evidence="7">
    <location>
        <position position="193"/>
    </location>
    <ligand>
        <name>3-phosphoshikimate</name>
        <dbReference type="ChEBI" id="CHEBI:145989"/>
    </ligand>
</feature>
<evidence type="ECO:0000256" key="7">
    <source>
        <dbReference type="HAMAP-Rule" id="MF_00210"/>
    </source>
</evidence>
<dbReference type="SUPFAM" id="SSF55205">
    <property type="entry name" value="EPT/RTPC-like"/>
    <property type="match status" value="1"/>
</dbReference>
<dbReference type="InterPro" id="IPR001986">
    <property type="entry name" value="Enolpyruvate_Tfrase_dom"/>
</dbReference>
<feature type="binding site" evidence="7">
    <location>
        <position position="166"/>
    </location>
    <ligand>
        <name>3-phosphoshikimate</name>
        <dbReference type="ChEBI" id="CHEBI:145989"/>
    </ligand>
</feature>
<dbReference type="GO" id="GO:0009073">
    <property type="term" value="P:aromatic amino acid family biosynthetic process"/>
    <property type="evidence" value="ECO:0007669"/>
    <property type="project" value="UniProtKB-KW"/>
</dbReference>
<dbReference type="InterPro" id="IPR023193">
    <property type="entry name" value="EPSP_synthase_CS"/>
</dbReference>
<dbReference type="GO" id="GO:0008652">
    <property type="term" value="P:amino acid biosynthetic process"/>
    <property type="evidence" value="ECO:0007669"/>
    <property type="project" value="UniProtKB-KW"/>
</dbReference>
<feature type="binding site" evidence="7">
    <location>
        <position position="405"/>
    </location>
    <ligand>
        <name>phosphoenolpyruvate</name>
        <dbReference type="ChEBI" id="CHEBI:58702"/>
    </ligand>
</feature>
<dbReference type="CDD" id="cd01556">
    <property type="entry name" value="EPSP_synthase"/>
    <property type="match status" value="1"/>
</dbReference>
<feature type="binding site" evidence="7">
    <location>
        <position position="21"/>
    </location>
    <ligand>
        <name>3-phosphoshikimate</name>
        <dbReference type="ChEBI" id="CHEBI:145989"/>
    </ligand>
</feature>
<dbReference type="EMBL" id="DTHB01000029">
    <property type="protein sequence ID" value="HGB14424.1"/>
    <property type="molecule type" value="Genomic_DNA"/>
</dbReference>
<evidence type="ECO:0000313" key="9">
    <source>
        <dbReference type="EMBL" id="HGB14424.1"/>
    </source>
</evidence>
<dbReference type="UniPathway" id="UPA00053">
    <property type="reaction ID" value="UER00089"/>
</dbReference>
<dbReference type="PROSITE" id="PS00885">
    <property type="entry name" value="EPSP_SYNTHASE_2"/>
    <property type="match status" value="1"/>
</dbReference>
<comment type="subunit">
    <text evidence="7">Monomer.</text>
</comment>
<proteinExistence type="inferred from homology"/>
<dbReference type="InterPro" id="IPR006264">
    <property type="entry name" value="EPSP_synthase"/>
</dbReference>
<organism evidence="9">
    <name type="scientific">Desulfobacca acetoxidans</name>
    <dbReference type="NCBI Taxonomy" id="60893"/>
    <lineage>
        <taxon>Bacteria</taxon>
        <taxon>Pseudomonadati</taxon>
        <taxon>Thermodesulfobacteriota</taxon>
        <taxon>Desulfobaccia</taxon>
        <taxon>Desulfobaccales</taxon>
        <taxon>Desulfobaccaceae</taxon>
        <taxon>Desulfobacca</taxon>
    </lineage>
</organism>
<comment type="function">
    <text evidence="7">Catalyzes the transfer of the enolpyruvyl moiety of phosphoenolpyruvate (PEP) to the 5-hydroxyl of shikimate-3-phosphate (S3P) to produce enolpyruvyl shikimate-3-phosphate and inorganic phosphate.</text>
</comment>
<reference evidence="9" key="1">
    <citation type="journal article" date="2020" name="mSystems">
        <title>Genome- and Community-Level Interaction Insights into Carbon Utilization and Element Cycling Functions of Hydrothermarchaeota in Hydrothermal Sediment.</title>
        <authorList>
            <person name="Zhou Z."/>
            <person name="Liu Y."/>
            <person name="Xu W."/>
            <person name="Pan J."/>
            <person name="Luo Z.H."/>
            <person name="Li M."/>
        </authorList>
    </citation>
    <scope>NUCLEOTIDE SEQUENCE [LARGE SCALE GENOMIC DNA]</scope>
    <source>
        <strain evidence="9">SpSt-776</strain>
    </source>
</reference>
<dbReference type="NCBIfam" id="TIGR01356">
    <property type="entry name" value="aroA"/>
    <property type="match status" value="1"/>
</dbReference>
<comment type="similarity">
    <text evidence="2 7">Belongs to the EPSP synthase family.</text>
</comment>
<feature type="binding site" evidence="7">
    <location>
        <position position="167"/>
    </location>
    <ligand>
        <name>3-phosphoshikimate</name>
        <dbReference type="ChEBI" id="CHEBI:145989"/>
    </ligand>
</feature>